<dbReference type="Gramene" id="KFK26554">
    <property type="protein sequence ID" value="KFK26554"/>
    <property type="gene ID" value="AALP_AA8G263600"/>
</dbReference>
<evidence type="ECO:0000259" key="20">
    <source>
        <dbReference type="PROSITE" id="PS50095"/>
    </source>
</evidence>
<gene>
    <name evidence="22" type="ordered locus">AALP_Aa8g263600</name>
</gene>
<evidence type="ECO:0000313" key="23">
    <source>
        <dbReference type="Proteomes" id="UP000029120"/>
    </source>
</evidence>
<dbReference type="PRINTS" id="PR00087">
    <property type="entry name" value="LIPOXYGENASE"/>
</dbReference>
<keyword evidence="9" id="KW-0276">Fatty acid metabolism</keyword>
<dbReference type="CDD" id="cd01751">
    <property type="entry name" value="PLAT_LH2"/>
    <property type="match status" value="1"/>
</dbReference>
<dbReference type="InterPro" id="IPR001246">
    <property type="entry name" value="LipOase_plant"/>
</dbReference>
<keyword evidence="8 18" id="KW-0925">Oxylipin biosynthesis</keyword>
<evidence type="ECO:0000256" key="12">
    <source>
        <dbReference type="ARBA" id="ARBA00023002"/>
    </source>
</evidence>
<evidence type="ECO:0000256" key="8">
    <source>
        <dbReference type="ARBA" id="ARBA00022767"/>
    </source>
</evidence>
<dbReference type="PROSITE" id="PS51393">
    <property type="entry name" value="LIPOXYGENASE_3"/>
    <property type="match status" value="1"/>
</dbReference>
<protein>
    <recommendedName>
        <fullName evidence="18">Lipoxygenase</fullName>
        <ecNumber evidence="18">1.13.11.-</ecNumber>
    </recommendedName>
</protein>
<keyword evidence="13 17" id="KW-0408">Iron</keyword>
<evidence type="ECO:0000256" key="4">
    <source>
        <dbReference type="ARBA" id="ARBA00022516"/>
    </source>
</evidence>
<dbReference type="PROSITE" id="PS00711">
    <property type="entry name" value="LIPOXYGENASE_1"/>
    <property type="match status" value="1"/>
</dbReference>
<dbReference type="InterPro" id="IPR020834">
    <property type="entry name" value="LipOase_CS"/>
</dbReference>
<comment type="subcellular location">
    <subcellularLocation>
        <location evidence="2">Plastid</location>
        <location evidence="2">Chloroplast</location>
    </subcellularLocation>
</comment>
<dbReference type="InterPro" id="IPR020833">
    <property type="entry name" value="LipOase_Fe_BS"/>
</dbReference>
<keyword evidence="6" id="KW-0934">Plastid</keyword>
<dbReference type="InterPro" id="IPR036392">
    <property type="entry name" value="PLAT/LH2_dom_sf"/>
</dbReference>
<dbReference type="GO" id="GO:0031408">
    <property type="term" value="P:oxylipin biosynthetic process"/>
    <property type="evidence" value="ECO:0007669"/>
    <property type="project" value="UniProtKB-UniRule"/>
</dbReference>
<dbReference type="PRINTS" id="PR00468">
    <property type="entry name" value="PLTLPOXGNASE"/>
</dbReference>
<evidence type="ECO:0000256" key="7">
    <source>
        <dbReference type="ARBA" id="ARBA00022723"/>
    </source>
</evidence>
<name>A0A087G9K2_ARAAL</name>
<dbReference type="PROSITE" id="PS00081">
    <property type="entry name" value="LIPOXYGENASE_2"/>
    <property type="match status" value="1"/>
</dbReference>
<evidence type="ECO:0000256" key="16">
    <source>
        <dbReference type="PROSITE-ProRule" id="PRU00152"/>
    </source>
</evidence>
<dbReference type="InterPro" id="IPR036226">
    <property type="entry name" value="LipOase_C_sf"/>
</dbReference>
<evidence type="ECO:0000256" key="11">
    <source>
        <dbReference type="ARBA" id="ARBA00022964"/>
    </source>
</evidence>
<comment type="similarity">
    <text evidence="3 17">Belongs to the lipoxygenase family.</text>
</comment>
<dbReference type="InterPro" id="IPR001024">
    <property type="entry name" value="PLAT/LH2_dom"/>
</dbReference>
<keyword evidence="10" id="KW-0809">Transit peptide</keyword>
<keyword evidence="15 18" id="KW-0275">Fatty acid biosynthesis</keyword>
<evidence type="ECO:0000256" key="6">
    <source>
        <dbReference type="ARBA" id="ARBA00022640"/>
    </source>
</evidence>
<reference evidence="23" key="1">
    <citation type="journal article" date="2015" name="Nat. Plants">
        <title>Genome expansion of Arabis alpina linked with retrotransposition and reduced symmetric DNA methylation.</title>
        <authorList>
            <person name="Willing E.M."/>
            <person name="Rawat V."/>
            <person name="Mandakova T."/>
            <person name="Maumus F."/>
            <person name="James G.V."/>
            <person name="Nordstroem K.J."/>
            <person name="Becker C."/>
            <person name="Warthmann N."/>
            <person name="Chica C."/>
            <person name="Szarzynska B."/>
            <person name="Zytnicki M."/>
            <person name="Albani M.C."/>
            <person name="Kiefer C."/>
            <person name="Bergonzi S."/>
            <person name="Castaings L."/>
            <person name="Mateos J.L."/>
            <person name="Berns M.C."/>
            <person name="Bujdoso N."/>
            <person name="Piofczyk T."/>
            <person name="de Lorenzo L."/>
            <person name="Barrero-Sicilia C."/>
            <person name="Mateos I."/>
            <person name="Piednoel M."/>
            <person name="Hagmann J."/>
            <person name="Chen-Min-Tao R."/>
            <person name="Iglesias-Fernandez R."/>
            <person name="Schuster S.C."/>
            <person name="Alonso-Blanco C."/>
            <person name="Roudier F."/>
            <person name="Carbonero P."/>
            <person name="Paz-Ares J."/>
            <person name="Davis S.J."/>
            <person name="Pecinka A."/>
            <person name="Quesneville H."/>
            <person name="Colot V."/>
            <person name="Lysak M.A."/>
            <person name="Weigel D."/>
            <person name="Coupland G."/>
            <person name="Schneeberger K."/>
        </authorList>
    </citation>
    <scope>NUCLEOTIDE SEQUENCE [LARGE SCALE GENOMIC DNA]</scope>
    <source>
        <strain evidence="23">cv. Pajares</strain>
    </source>
</reference>
<dbReference type="eggNOG" id="ENOG502QQSP">
    <property type="taxonomic scope" value="Eukaryota"/>
</dbReference>
<sequence length="898" mass="102036">MFCGESSSSLQTLNVAKSLSSLFPKPSALLNPISVGHRDKLRRPNLGGCKVTASRPNVDQKGRIVKQIVKKIKVKGFITAQEGLLEGLAWSRGLDDIADIAGRSLLVELISSETDLGTEKDPVADYAQRVWVEAPDEKYECVFDMPEDFGAVEAIKIQNQHHREMFIKEVELELPSGPVKFSCESWVAPKSVDPAKRIFFSTKCYLPSETPEPLKQLRKEELETLQGKNREQVGEFTKYERVFDYDVYNDLGDPDKDPELARPVIGGLSHPYPRRGKTGRKRCDSDPSSEKRYGEFYVPRDEEFSTVKGSDFTGKAILAALPSVFPQIESVLMDPNLPFPHFKSIEDLFEVGLELPKDAGLLPMIPRLIKAMAEAQDDILQFHPPILLNKDRFSWIRDDEFARQTLAGLNPYSIQLVQEWPMKSKLDPAVYGDPNSLITWEVVEKEIRGVMSVDEALKNKKLYVLDYHDLLLPYVNKVRELEDTTLYASRTLFFLSDDSTLRPVAIELTRPQDVNRPQWKKVFSPGYDATSCWLWKLAKTHVVSHDAGYHQLISHWLRTHCCIEPYIIAANRQLSAMHPIYQLLHPHFRYTMEINARARQSLINSDGIIESCFWPGKYAIELSSDVYDKLWRFDMEGLPADLIRRGLAVEDETAEYGGVRLTIPDYPFANDGLMMWDALKEWVTDYVKHYYPDAGQIMLDEELQGWWSEVRNVGHGDKKDEPWWPVLKTHDDLIGVVTTIAWVASGHHAAVNFGQYGYGGYFPNRPTTARIKMPVEEPTEEELKEFYEEPEKVLLKTFPSQKQATKVMVTLDLLSTHAPDEEYLGEKPEASWTNDPVINAAYERLKGRLQYLDGVIDEKNVTVSLKNRAGAGVVKYELLKPISEPGVTGMGVPYSVSI</sequence>
<dbReference type="Proteomes" id="UP000029120">
    <property type="component" value="Chromosome 8"/>
</dbReference>
<comment type="cofactor">
    <cofactor evidence="1 17">
        <name>Fe cation</name>
        <dbReference type="ChEBI" id="CHEBI:24875"/>
    </cofactor>
</comment>
<dbReference type="Gene3D" id="4.10.375.10">
    <property type="entry name" value="Lipoxygenase-1, Domain 2"/>
    <property type="match status" value="1"/>
</dbReference>
<evidence type="ECO:0000256" key="2">
    <source>
        <dbReference type="ARBA" id="ARBA00004229"/>
    </source>
</evidence>
<keyword evidence="4 18" id="KW-0444">Lipid biosynthesis</keyword>
<evidence type="ECO:0000256" key="19">
    <source>
        <dbReference type="SAM" id="MobiDB-lite"/>
    </source>
</evidence>
<evidence type="ECO:0000313" key="22">
    <source>
        <dbReference type="EMBL" id="KFK26554.1"/>
    </source>
</evidence>
<accession>A0A087G9K2</accession>
<keyword evidence="14" id="KW-0443">Lipid metabolism</keyword>
<dbReference type="SUPFAM" id="SSF48484">
    <property type="entry name" value="Lipoxigenase"/>
    <property type="match status" value="1"/>
</dbReference>
<comment type="caution">
    <text evidence="16">Lacks conserved residue(s) required for the propagation of feature annotation.</text>
</comment>
<dbReference type="GO" id="GO:0016165">
    <property type="term" value="F:linoleate 13S-lipoxygenase activity"/>
    <property type="evidence" value="ECO:0007669"/>
    <property type="project" value="UniProtKB-ARBA"/>
</dbReference>
<evidence type="ECO:0000256" key="1">
    <source>
        <dbReference type="ARBA" id="ARBA00001962"/>
    </source>
</evidence>
<proteinExistence type="inferred from homology"/>
<evidence type="ECO:0000256" key="15">
    <source>
        <dbReference type="ARBA" id="ARBA00023160"/>
    </source>
</evidence>
<dbReference type="Gene3D" id="3.10.450.60">
    <property type="match status" value="1"/>
</dbReference>
<dbReference type="PROSITE" id="PS50095">
    <property type="entry name" value="PLAT"/>
    <property type="match status" value="1"/>
</dbReference>
<evidence type="ECO:0000256" key="3">
    <source>
        <dbReference type="ARBA" id="ARBA00009419"/>
    </source>
</evidence>
<keyword evidence="12 17" id="KW-0560">Oxidoreductase</keyword>
<feature type="domain" description="PLAT" evidence="20">
    <location>
        <begin position="84"/>
        <end position="201"/>
    </location>
</feature>
<keyword evidence="23" id="KW-1185">Reference proteome</keyword>
<dbReference type="GO" id="GO:0034440">
    <property type="term" value="P:lipid oxidation"/>
    <property type="evidence" value="ECO:0007669"/>
    <property type="project" value="InterPro"/>
</dbReference>
<evidence type="ECO:0000256" key="17">
    <source>
        <dbReference type="RuleBase" id="RU003974"/>
    </source>
</evidence>
<feature type="domain" description="Lipoxygenase" evidence="21">
    <location>
        <begin position="204"/>
        <end position="898"/>
    </location>
</feature>
<organism evidence="22 23">
    <name type="scientific">Arabis alpina</name>
    <name type="common">Alpine rock-cress</name>
    <dbReference type="NCBI Taxonomy" id="50452"/>
    <lineage>
        <taxon>Eukaryota</taxon>
        <taxon>Viridiplantae</taxon>
        <taxon>Streptophyta</taxon>
        <taxon>Embryophyta</taxon>
        <taxon>Tracheophyta</taxon>
        <taxon>Spermatophyta</taxon>
        <taxon>Magnoliopsida</taxon>
        <taxon>eudicotyledons</taxon>
        <taxon>Gunneridae</taxon>
        <taxon>Pentapetalae</taxon>
        <taxon>rosids</taxon>
        <taxon>malvids</taxon>
        <taxon>Brassicales</taxon>
        <taxon>Brassicaceae</taxon>
        <taxon>Arabideae</taxon>
        <taxon>Arabis</taxon>
    </lineage>
</organism>
<dbReference type="Pfam" id="PF01477">
    <property type="entry name" value="PLAT"/>
    <property type="match status" value="1"/>
</dbReference>
<comment type="function">
    <text evidence="18">Plant lipoxygenase may be involved in a number of diverse aspects of plant physiology including growth and development, pest resistance, and senescence or responses to wounding.</text>
</comment>
<keyword evidence="5" id="KW-0150">Chloroplast</keyword>
<keyword evidence="7 17" id="KW-0479">Metal-binding</keyword>
<dbReference type="Pfam" id="PF00305">
    <property type="entry name" value="Lipoxygenase"/>
    <property type="match status" value="1"/>
</dbReference>
<dbReference type="GO" id="GO:0046872">
    <property type="term" value="F:metal ion binding"/>
    <property type="evidence" value="ECO:0007669"/>
    <property type="project" value="UniProtKB-UniRule"/>
</dbReference>
<keyword evidence="11 17" id="KW-0223">Dioxygenase</keyword>
<feature type="region of interest" description="Disordered" evidence="19">
    <location>
        <begin position="256"/>
        <end position="290"/>
    </location>
</feature>
<dbReference type="GO" id="GO:0009507">
    <property type="term" value="C:chloroplast"/>
    <property type="evidence" value="ECO:0007669"/>
    <property type="project" value="UniProtKB-SubCell"/>
</dbReference>
<dbReference type="AlphaFoldDB" id="A0A087G9K2"/>
<dbReference type="InterPro" id="IPR027433">
    <property type="entry name" value="Lipoxygenase_dom_3"/>
</dbReference>
<dbReference type="UniPathway" id="UPA00382"/>
<dbReference type="EMBL" id="CM002876">
    <property type="protein sequence ID" value="KFK26554.1"/>
    <property type="molecule type" value="Genomic_DNA"/>
</dbReference>
<evidence type="ECO:0000256" key="5">
    <source>
        <dbReference type="ARBA" id="ARBA00022528"/>
    </source>
</evidence>
<dbReference type="GO" id="GO:0006633">
    <property type="term" value="P:fatty acid biosynthetic process"/>
    <property type="evidence" value="ECO:0007669"/>
    <property type="project" value="UniProtKB-KW"/>
</dbReference>
<comment type="pathway">
    <text evidence="18">Lipid metabolism; oxylipin biosynthesis.</text>
</comment>
<evidence type="ECO:0000256" key="10">
    <source>
        <dbReference type="ARBA" id="ARBA00022946"/>
    </source>
</evidence>
<dbReference type="Gene3D" id="4.10.372.10">
    <property type="entry name" value="Lipoxygenase-1, Domain 3"/>
    <property type="match status" value="1"/>
</dbReference>
<feature type="compositionally biased region" description="Basic and acidic residues" evidence="19">
    <location>
        <begin position="281"/>
        <end position="290"/>
    </location>
</feature>
<evidence type="ECO:0000256" key="13">
    <source>
        <dbReference type="ARBA" id="ARBA00023004"/>
    </source>
</evidence>
<dbReference type="InterPro" id="IPR013819">
    <property type="entry name" value="LipOase_C"/>
</dbReference>
<dbReference type="FunFam" id="1.20.245.10:FF:000002">
    <property type="entry name" value="Lipoxygenase"/>
    <property type="match status" value="1"/>
</dbReference>
<dbReference type="InterPro" id="IPR042057">
    <property type="entry name" value="Lipoxy_PLAT/LH2"/>
</dbReference>
<evidence type="ECO:0000256" key="9">
    <source>
        <dbReference type="ARBA" id="ARBA00022832"/>
    </source>
</evidence>
<dbReference type="PANTHER" id="PTHR11771">
    <property type="entry name" value="LIPOXYGENASE"/>
    <property type="match status" value="1"/>
</dbReference>
<dbReference type="OrthoDB" id="407298at2759"/>
<dbReference type="SUPFAM" id="SSF49723">
    <property type="entry name" value="Lipase/lipooxygenase domain (PLAT/LH2 domain)"/>
    <property type="match status" value="1"/>
</dbReference>
<dbReference type="Gene3D" id="2.60.60.20">
    <property type="entry name" value="PLAT/LH2 domain"/>
    <property type="match status" value="1"/>
</dbReference>
<dbReference type="SMART" id="SM00308">
    <property type="entry name" value="LH2"/>
    <property type="match status" value="1"/>
</dbReference>
<evidence type="ECO:0000256" key="14">
    <source>
        <dbReference type="ARBA" id="ARBA00023098"/>
    </source>
</evidence>
<dbReference type="FunFam" id="3.10.450.60:FF:000005">
    <property type="entry name" value="Lipoxygenase"/>
    <property type="match status" value="1"/>
</dbReference>
<evidence type="ECO:0000256" key="18">
    <source>
        <dbReference type="RuleBase" id="RU003975"/>
    </source>
</evidence>
<evidence type="ECO:0000259" key="21">
    <source>
        <dbReference type="PROSITE" id="PS51393"/>
    </source>
</evidence>
<dbReference type="OMA" id="EFTKYER"/>
<dbReference type="EC" id="1.13.11.-" evidence="18"/>
<dbReference type="Gene3D" id="1.20.245.10">
    <property type="entry name" value="Lipoxygenase-1, Domain 5"/>
    <property type="match status" value="1"/>
</dbReference>
<dbReference type="InterPro" id="IPR000907">
    <property type="entry name" value="LipOase"/>
</dbReference>